<dbReference type="Proteomes" id="UP000309450">
    <property type="component" value="Unassembled WGS sequence"/>
</dbReference>
<organism evidence="2 3">
    <name type="scientific">Aliigemmobacter aestuarii</name>
    <dbReference type="NCBI Taxonomy" id="1445661"/>
    <lineage>
        <taxon>Bacteria</taxon>
        <taxon>Pseudomonadati</taxon>
        <taxon>Pseudomonadota</taxon>
        <taxon>Alphaproteobacteria</taxon>
        <taxon>Rhodobacterales</taxon>
        <taxon>Paracoccaceae</taxon>
        <taxon>Aliigemmobacter</taxon>
    </lineage>
</organism>
<evidence type="ECO:0000313" key="3">
    <source>
        <dbReference type="Proteomes" id="UP000309450"/>
    </source>
</evidence>
<sequence length="277" mass="30689">MAYAVQGDYALDYYPCRYGRSKILFRGPRRDLSFPFIAVLGGTETYGKHISMPYPALIEERTGLRMVNLGYPNAGIDLYLGEPEVARILAAARVTVVMIMGAQNLSNRFYSVHPRRNDRFLKASSLLQTIYREVDFTEFHFTRHMLQTLQAVSPAKFAVMADELRWAWVARMTALLDQAGGKTVLVWLADDPPPAPGPADLSRDPLLIDRSMLTALRAKATAYVEVIPSSAALRDSPPEMVPGPFDSLPVRGLPGPAVHEELAAALGPVLERIYEAE</sequence>
<dbReference type="RefSeq" id="WP_136393642.1">
    <property type="nucleotide sequence ID" value="NZ_SSND01000001.1"/>
</dbReference>
<feature type="domain" description="DUF6473" evidence="1">
    <location>
        <begin position="1"/>
        <end position="273"/>
    </location>
</feature>
<evidence type="ECO:0000259" key="1">
    <source>
        <dbReference type="Pfam" id="PF20078"/>
    </source>
</evidence>
<gene>
    <name evidence="2" type="ORF">E7811_06070</name>
</gene>
<dbReference type="Pfam" id="PF20078">
    <property type="entry name" value="DUF6473"/>
    <property type="match status" value="1"/>
</dbReference>
<protein>
    <recommendedName>
        <fullName evidence="1">DUF6473 domain-containing protein</fullName>
    </recommendedName>
</protein>
<dbReference type="OrthoDB" id="7838347at2"/>
<reference evidence="2 3" key="1">
    <citation type="submission" date="2019-04" db="EMBL/GenBank/DDBJ databases">
        <title>Draft genome sequence of Gemmobacter aestuarii sp. nov.</title>
        <authorList>
            <person name="Hameed A."/>
            <person name="Lin S.-Y."/>
            <person name="Shahina M."/>
            <person name="Lai W.-A."/>
            <person name="Young C.-C."/>
        </authorList>
    </citation>
    <scope>NUCLEOTIDE SEQUENCE [LARGE SCALE GENOMIC DNA]</scope>
    <source>
        <strain evidence="2 3">CC-PW-75</strain>
    </source>
</reference>
<accession>A0A4S3MRW4</accession>
<dbReference type="EMBL" id="SSND01000001">
    <property type="protein sequence ID" value="THD85269.1"/>
    <property type="molecule type" value="Genomic_DNA"/>
</dbReference>
<proteinExistence type="predicted"/>
<evidence type="ECO:0000313" key="2">
    <source>
        <dbReference type="EMBL" id="THD85269.1"/>
    </source>
</evidence>
<keyword evidence="3" id="KW-1185">Reference proteome</keyword>
<dbReference type="AlphaFoldDB" id="A0A4S3MRW4"/>
<comment type="caution">
    <text evidence="2">The sequence shown here is derived from an EMBL/GenBank/DDBJ whole genome shotgun (WGS) entry which is preliminary data.</text>
</comment>
<name>A0A4S3MRW4_9RHOB</name>
<dbReference type="InterPro" id="IPR045524">
    <property type="entry name" value="DUF6473"/>
</dbReference>